<dbReference type="STRING" id="1121922.GCA_000428905_02380"/>
<dbReference type="PANTHER" id="PTHR28283:SF1">
    <property type="entry name" value="3',5'-CYCLIC-NUCLEOTIDE PHOSPHODIESTERASE 1"/>
    <property type="match status" value="1"/>
</dbReference>
<keyword evidence="2 4" id="KW-0114">cAMP</keyword>
<accession>K6ZEX9</accession>
<dbReference type="GO" id="GO:1902660">
    <property type="term" value="P:negative regulation of glucose mediated signaling pathway"/>
    <property type="evidence" value="ECO:0007669"/>
    <property type="project" value="TreeGrafter"/>
</dbReference>
<evidence type="ECO:0000313" key="6">
    <source>
        <dbReference type="EMBL" id="GAC27483.1"/>
    </source>
</evidence>
<dbReference type="PROSITE" id="PS00607">
    <property type="entry name" value="PDEASE_II"/>
    <property type="match status" value="1"/>
</dbReference>
<dbReference type="GO" id="GO:0047555">
    <property type="term" value="F:3',5'-cyclic-GMP phosphodiesterase activity"/>
    <property type="evidence" value="ECO:0007669"/>
    <property type="project" value="TreeGrafter"/>
</dbReference>
<dbReference type="Proteomes" id="UP000006251">
    <property type="component" value="Unassembled WGS sequence"/>
</dbReference>
<evidence type="ECO:0000256" key="3">
    <source>
        <dbReference type="ARBA" id="ARBA00025762"/>
    </source>
</evidence>
<dbReference type="Gene3D" id="3.60.15.10">
    <property type="entry name" value="Ribonuclease Z/Hydroxyacylglutathione hydrolase-like"/>
    <property type="match status" value="1"/>
</dbReference>
<evidence type="ECO:0000256" key="4">
    <source>
        <dbReference type="PIRNR" id="PIRNR000962"/>
    </source>
</evidence>
<feature type="transmembrane region" description="Helical" evidence="5">
    <location>
        <begin position="26"/>
        <end position="45"/>
    </location>
</feature>
<dbReference type="CDD" id="cd07735">
    <property type="entry name" value="class_II_PDE_MBL-fold"/>
    <property type="match status" value="1"/>
</dbReference>
<comment type="similarity">
    <text evidence="3 4">Belongs to the cyclic nucleotide phosphodiesterase class-II family.</text>
</comment>
<organism evidence="6 7">
    <name type="scientific">Brumicola pallidula DSM 14239 = ACAM 615</name>
    <dbReference type="NCBI Taxonomy" id="1121922"/>
    <lineage>
        <taxon>Bacteria</taxon>
        <taxon>Pseudomonadati</taxon>
        <taxon>Pseudomonadota</taxon>
        <taxon>Gammaproteobacteria</taxon>
        <taxon>Alteromonadales</taxon>
        <taxon>Alteromonadaceae</taxon>
        <taxon>Brumicola</taxon>
    </lineage>
</organism>
<gene>
    <name evidence="6" type="primary">cpdP</name>
    <name evidence="6" type="ORF">GPAL_0603</name>
</gene>
<reference evidence="7" key="1">
    <citation type="journal article" date="2014" name="Environ. Microbiol.">
        <title>Comparative genomics of the marine bacterial genus Glaciecola reveals the high degree of genomic diversity and genomic characteristic for cold adaptation.</title>
        <authorList>
            <person name="Qin Q.L."/>
            <person name="Xie B.B."/>
            <person name="Yu Y."/>
            <person name="Shu Y.L."/>
            <person name="Rong J.C."/>
            <person name="Zhang Y.J."/>
            <person name="Zhao D.L."/>
            <person name="Chen X.L."/>
            <person name="Zhang X.Y."/>
            <person name="Chen B."/>
            <person name="Zhou B.C."/>
            <person name="Zhang Y.Z."/>
        </authorList>
    </citation>
    <scope>NUCLEOTIDE SEQUENCE [LARGE SCALE GENOMIC DNA]</scope>
    <source>
        <strain evidence="7">ACAM 615</strain>
    </source>
</reference>
<name>K6ZEX9_9ALTE</name>
<proteinExistence type="inferred from homology"/>
<dbReference type="GO" id="GO:0006198">
    <property type="term" value="P:cAMP catabolic process"/>
    <property type="evidence" value="ECO:0007669"/>
    <property type="project" value="UniProtKB-UniRule"/>
</dbReference>
<evidence type="ECO:0000256" key="1">
    <source>
        <dbReference type="ARBA" id="ARBA00022801"/>
    </source>
</evidence>
<evidence type="ECO:0000256" key="5">
    <source>
        <dbReference type="SAM" id="Phobius"/>
    </source>
</evidence>
<evidence type="ECO:0000256" key="2">
    <source>
        <dbReference type="ARBA" id="ARBA00023149"/>
    </source>
</evidence>
<keyword evidence="5" id="KW-1133">Transmembrane helix</keyword>
<evidence type="ECO:0000313" key="7">
    <source>
        <dbReference type="Proteomes" id="UP000006251"/>
    </source>
</evidence>
<dbReference type="SUPFAM" id="SSF56281">
    <property type="entry name" value="Metallo-hydrolase/oxidoreductase"/>
    <property type="match status" value="1"/>
</dbReference>
<protein>
    <submittedName>
        <fullName evidence="6">Probable 3',5'-cyclic-nucleotide phosphodiesterase</fullName>
    </submittedName>
</protein>
<dbReference type="RefSeq" id="WP_006009115.1">
    <property type="nucleotide sequence ID" value="NZ_AUAV01000012.1"/>
</dbReference>
<dbReference type="InterPro" id="IPR024225">
    <property type="entry name" value="cAMP-PdiesteraseII_CS"/>
</dbReference>
<keyword evidence="5" id="KW-0472">Membrane</keyword>
<dbReference type="PRINTS" id="PR00388">
    <property type="entry name" value="PDIESTERASE2"/>
</dbReference>
<dbReference type="GO" id="GO:0004115">
    <property type="term" value="F:3',5'-cyclic-AMP phosphodiesterase activity"/>
    <property type="evidence" value="ECO:0007669"/>
    <property type="project" value="UniProtKB-UniRule"/>
</dbReference>
<keyword evidence="5" id="KW-0812">Transmembrane</keyword>
<dbReference type="Pfam" id="PF02112">
    <property type="entry name" value="PDEase_II"/>
    <property type="match status" value="1"/>
</dbReference>
<comment type="caution">
    <text evidence="6">The sequence shown here is derived from an EMBL/GenBank/DDBJ whole genome shotgun (WGS) entry which is preliminary data.</text>
</comment>
<dbReference type="EMBL" id="BAEQ01000013">
    <property type="protein sequence ID" value="GAC27483.1"/>
    <property type="molecule type" value="Genomic_DNA"/>
</dbReference>
<dbReference type="PIRSF" id="PIRSF000962">
    <property type="entry name" value="Cyc_nuc_PDEase"/>
    <property type="match status" value="1"/>
</dbReference>
<dbReference type="InterPro" id="IPR000396">
    <property type="entry name" value="Pdiesterase2"/>
</dbReference>
<dbReference type="InterPro" id="IPR036866">
    <property type="entry name" value="RibonucZ/Hydroxyglut_hydro"/>
</dbReference>
<dbReference type="OrthoDB" id="9803916at2"/>
<dbReference type="AlphaFoldDB" id="K6ZEX9"/>
<keyword evidence="1 4" id="KW-0378">Hydrolase</keyword>
<keyword evidence="7" id="KW-1185">Reference proteome</keyword>
<sequence length="357" mass="39011">MGIARIKLISIKIVTRAWRLPASRFHVYYAVVLVIFFNCIATNAWSKAGGGFDIIALGTEGGLRSGNLSAYLIGPHGQSLSVACDAGNLIDGIEAAVDAGNFSATIRPKDYPLSLTGYILREHIKGYLITHGHLDHIAGLIIASPDDSAKPIYALDPVLQTISQSYFNWQSWPNFAASGLSPQLGKYTYVSLAGSSQQELLNTPMLVTALPLNHNGIVSTAFIIEYKQDIVVCLGDTGADSIQKSDNLKNVWQFIKSKVREGRLKAIIIESSFTNEKPNDSLFGHLTPKLVNQELLALAAIVGEPKLLKDLPVIISHIKPSLAQGQRVQDIMLQQLELGNTLDVDFIIPKQGERWHF</sequence>
<dbReference type="PANTHER" id="PTHR28283">
    <property type="entry name" value="3',5'-CYCLIC-NUCLEOTIDE PHOSPHODIESTERASE 1"/>
    <property type="match status" value="1"/>
</dbReference>